<evidence type="ECO:0000313" key="6">
    <source>
        <dbReference type="Proteomes" id="UP000192468"/>
    </source>
</evidence>
<dbReference type="OrthoDB" id="1928590at2"/>
<evidence type="ECO:0000256" key="1">
    <source>
        <dbReference type="ARBA" id="ARBA00022690"/>
    </source>
</evidence>
<proteinExistence type="predicted"/>
<dbReference type="Proteomes" id="UP000192468">
    <property type="component" value="Unassembled WGS sequence"/>
</dbReference>
<feature type="signal peptide" evidence="3">
    <location>
        <begin position="1"/>
        <end position="24"/>
    </location>
</feature>
<evidence type="ECO:0000256" key="3">
    <source>
        <dbReference type="SAM" id="SignalP"/>
    </source>
</evidence>
<sequence>MYKNKLTVFLSILFIIMLNGCSNSKINVPNPNSKNSTSKTQIDPIDNFLSNQKFDVSKDSNKKIIYIYFPNTSNNTIKKYEVTNNGVIDVNTKTNQEFVISLPENSIISATWNIQNNIDNSDVKLLKKSKLKVPFKNNEKLIGINYDRRNFYFKTLKKSTQAIVLTYSNKTLDNSEYFRITINTKTN</sequence>
<evidence type="ECO:0000313" key="5">
    <source>
        <dbReference type="EMBL" id="SMC16950.1"/>
    </source>
</evidence>
<keyword evidence="2" id="KW-0789">Thiol protease inhibitor</keyword>
<dbReference type="STRING" id="1121291.SAMN02745134_00192"/>
<protein>
    <submittedName>
        <fullName evidence="5">Chagasin family peptidase inhibitor I42</fullName>
    </submittedName>
</protein>
<dbReference type="EMBL" id="FWXH01000002">
    <property type="protein sequence ID" value="SMC16950.1"/>
    <property type="molecule type" value="Genomic_DNA"/>
</dbReference>
<dbReference type="AlphaFoldDB" id="A0A1W1WZJ2"/>
<keyword evidence="3" id="KW-0732">Signal</keyword>
<accession>A0A1W1WZJ2</accession>
<dbReference type="Pfam" id="PF09394">
    <property type="entry name" value="Inhibitor_I42"/>
    <property type="match status" value="1"/>
</dbReference>
<evidence type="ECO:0000256" key="2">
    <source>
        <dbReference type="ARBA" id="ARBA00022704"/>
    </source>
</evidence>
<evidence type="ECO:0000259" key="4">
    <source>
        <dbReference type="Pfam" id="PF09394"/>
    </source>
</evidence>
<dbReference type="InterPro" id="IPR018990">
    <property type="entry name" value="Prot_inh_I42_chagasin"/>
</dbReference>
<name>A0A1W1WZJ2_9CLOT</name>
<dbReference type="InterPro" id="IPR036331">
    <property type="entry name" value="Chagasin-like_sf"/>
</dbReference>
<keyword evidence="6" id="KW-1185">Reference proteome</keyword>
<organism evidence="5 6">
    <name type="scientific">Clostridium acidisoli DSM 12555</name>
    <dbReference type="NCBI Taxonomy" id="1121291"/>
    <lineage>
        <taxon>Bacteria</taxon>
        <taxon>Bacillati</taxon>
        <taxon>Bacillota</taxon>
        <taxon>Clostridia</taxon>
        <taxon>Eubacteriales</taxon>
        <taxon>Clostridiaceae</taxon>
        <taxon>Clostridium</taxon>
    </lineage>
</organism>
<feature type="chain" id="PRO_5039169882" evidence="3">
    <location>
        <begin position="25"/>
        <end position="187"/>
    </location>
</feature>
<reference evidence="5 6" key="1">
    <citation type="submission" date="2017-04" db="EMBL/GenBank/DDBJ databases">
        <authorList>
            <person name="Afonso C.L."/>
            <person name="Miller P.J."/>
            <person name="Scott M.A."/>
            <person name="Spackman E."/>
            <person name="Goraichik I."/>
            <person name="Dimitrov K.M."/>
            <person name="Suarez D.L."/>
            <person name="Swayne D.E."/>
        </authorList>
    </citation>
    <scope>NUCLEOTIDE SEQUENCE [LARGE SCALE GENOMIC DNA]</scope>
    <source>
        <strain evidence="5 6">DSM 12555</strain>
    </source>
</reference>
<dbReference type="RefSeq" id="WP_084113407.1">
    <property type="nucleotide sequence ID" value="NZ_FWXH01000002.1"/>
</dbReference>
<keyword evidence="1" id="KW-0646">Protease inhibitor</keyword>
<dbReference type="GO" id="GO:0004869">
    <property type="term" value="F:cysteine-type endopeptidase inhibitor activity"/>
    <property type="evidence" value="ECO:0007669"/>
    <property type="project" value="UniProtKB-KW"/>
</dbReference>
<dbReference type="Gene3D" id="2.60.40.2020">
    <property type="match status" value="1"/>
</dbReference>
<feature type="domain" description="Proteinase inhibitor I42 chagasin" evidence="4">
    <location>
        <begin position="92"/>
        <end position="181"/>
    </location>
</feature>
<gene>
    <name evidence="5" type="ORF">SAMN02745134_00192</name>
</gene>